<dbReference type="OrthoDB" id="4378782at2759"/>
<feature type="compositionally biased region" description="Polar residues" evidence="1">
    <location>
        <begin position="609"/>
        <end position="625"/>
    </location>
</feature>
<dbReference type="AlphaFoldDB" id="A0A8J8P130"/>
<feature type="region of interest" description="Disordered" evidence="1">
    <location>
        <begin position="601"/>
        <end position="625"/>
    </location>
</feature>
<dbReference type="EMBL" id="RRYP01003168">
    <property type="protein sequence ID" value="TNV84075.1"/>
    <property type="molecule type" value="Genomic_DNA"/>
</dbReference>
<accession>A0A8J8P130</accession>
<evidence type="ECO:0000313" key="4">
    <source>
        <dbReference type="Proteomes" id="UP000785679"/>
    </source>
</evidence>
<sequence>MWDCKGARVTGIERLQTTNRCENVTCQCDSDCESGTCFYYPKVSQGKCVNQKRSEMMCNETQSLCADSTFTDNYYQTINRCLNIPCQFDAQCKSNMCYFTCQNEKPSNLKGCNNSMYMYYFNNNKWYQGDLASNICAGYPCLCDNQCTKGTYCDAVKYKCMQGSRRSIACNESDVLCTLDFSLQSQVNFTYTLDRCLETKCSCDSECLSGYCDPELFRCSDFIPLSKRGSCNKSASLCGSPTSNRCLQTKCECDNECESGLCDTFQQNCAMRNASITCEKRMYICETNYSTNTVDRRLSNNKCAFASCMCDEECHSGYCSGQFDGEYGFCSSNEVQCNQTSERKCSSINQGFRFPFNLCNEVDCKWDGDCQSGFCNNGKCEHEHNLLVSGCNKTEQFSISRNYITGEVKNVSSSNRCLGSICTIDSQCVSYNCLSGQCADCNSGKDESNLCPFQDCEFNFECASKVCKDFQCYPINSCNSTLLLNPMIETTNRCLGLACLKDSDCQSIANCKNQKCTLQIVYTFYTEEPVWNLGNKVYLWIAVSVAIVMTLLFMYSLIKYYYKRRTARVSINIQRRDFNNTTESNINNATDSDLKALKQPDKLEKQSNRHSQQQAFEKSTLFNFD</sequence>
<proteinExistence type="predicted"/>
<keyword evidence="2" id="KW-0812">Transmembrane</keyword>
<organism evidence="3 4">
    <name type="scientific">Halteria grandinella</name>
    <dbReference type="NCBI Taxonomy" id="5974"/>
    <lineage>
        <taxon>Eukaryota</taxon>
        <taxon>Sar</taxon>
        <taxon>Alveolata</taxon>
        <taxon>Ciliophora</taxon>
        <taxon>Intramacronucleata</taxon>
        <taxon>Spirotrichea</taxon>
        <taxon>Stichotrichia</taxon>
        <taxon>Sporadotrichida</taxon>
        <taxon>Halteriidae</taxon>
        <taxon>Halteria</taxon>
    </lineage>
</organism>
<keyword evidence="2" id="KW-0472">Membrane</keyword>
<evidence type="ECO:0000313" key="3">
    <source>
        <dbReference type="EMBL" id="TNV84075.1"/>
    </source>
</evidence>
<dbReference type="Proteomes" id="UP000785679">
    <property type="component" value="Unassembled WGS sequence"/>
</dbReference>
<evidence type="ECO:0000256" key="1">
    <source>
        <dbReference type="SAM" id="MobiDB-lite"/>
    </source>
</evidence>
<keyword evidence="2" id="KW-1133">Transmembrane helix</keyword>
<evidence type="ECO:0000256" key="2">
    <source>
        <dbReference type="SAM" id="Phobius"/>
    </source>
</evidence>
<protein>
    <submittedName>
        <fullName evidence="3">Uncharacterized protein</fullName>
    </submittedName>
</protein>
<reference evidence="3" key="1">
    <citation type="submission" date="2019-06" db="EMBL/GenBank/DDBJ databases">
        <authorList>
            <person name="Zheng W."/>
        </authorList>
    </citation>
    <scope>NUCLEOTIDE SEQUENCE</scope>
    <source>
        <strain evidence="3">QDHG01</strain>
    </source>
</reference>
<feature type="transmembrane region" description="Helical" evidence="2">
    <location>
        <begin position="537"/>
        <end position="558"/>
    </location>
</feature>
<gene>
    <name evidence="3" type="ORF">FGO68_gene16930</name>
</gene>
<comment type="caution">
    <text evidence="3">The sequence shown here is derived from an EMBL/GenBank/DDBJ whole genome shotgun (WGS) entry which is preliminary data.</text>
</comment>
<name>A0A8J8P130_HALGN</name>
<keyword evidence="4" id="KW-1185">Reference proteome</keyword>